<dbReference type="Pfam" id="PF14576">
    <property type="entry name" value="SEO_N"/>
    <property type="match status" value="2"/>
</dbReference>
<dbReference type="InterPro" id="IPR027942">
    <property type="entry name" value="SEO_N"/>
</dbReference>
<evidence type="ECO:0000259" key="3">
    <source>
        <dbReference type="Pfam" id="PF14577"/>
    </source>
</evidence>
<dbReference type="GO" id="GO:0010088">
    <property type="term" value="P:phloem development"/>
    <property type="evidence" value="ECO:0007669"/>
    <property type="project" value="InterPro"/>
</dbReference>
<reference evidence="4" key="1">
    <citation type="submission" date="2022-02" db="EMBL/GenBank/DDBJ databases">
        <authorList>
            <person name="Henning P.M."/>
            <person name="McCubbin A.G."/>
            <person name="Shore J.S."/>
        </authorList>
    </citation>
    <scope>NUCLEOTIDE SEQUENCE</scope>
    <source>
        <strain evidence="4">F60SS</strain>
        <tissue evidence="4">Leaves</tissue>
    </source>
</reference>
<gene>
    <name evidence="4" type="ORF">Tsubulata_033429</name>
</gene>
<keyword evidence="5" id="KW-1185">Reference proteome</keyword>
<feature type="domain" description="Sieve element occlusion N-terminal" evidence="2">
    <location>
        <begin position="152"/>
        <end position="423"/>
    </location>
</feature>
<dbReference type="Pfam" id="PF14577">
    <property type="entry name" value="SEO_C"/>
    <property type="match status" value="2"/>
</dbReference>
<reference evidence="4" key="2">
    <citation type="journal article" date="2023" name="Plants (Basel)">
        <title>Annotation of the Turnera subulata (Passifloraceae) Draft Genome Reveals the S-Locus Evolved after the Divergence of Turneroideae from Passifloroideae in a Stepwise Manner.</title>
        <authorList>
            <person name="Henning P.M."/>
            <person name="Roalson E.H."/>
            <person name="Mir W."/>
            <person name="McCubbin A.G."/>
            <person name="Shore J.S."/>
        </authorList>
    </citation>
    <scope>NUCLEOTIDE SEQUENCE</scope>
    <source>
        <strain evidence="4">F60SS</strain>
    </source>
</reference>
<organism evidence="4 5">
    <name type="scientific">Turnera subulata</name>
    <dbReference type="NCBI Taxonomy" id="218843"/>
    <lineage>
        <taxon>Eukaryota</taxon>
        <taxon>Viridiplantae</taxon>
        <taxon>Streptophyta</taxon>
        <taxon>Embryophyta</taxon>
        <taxon>Tracheophyta</taxon>
        <taxon>Spermatophyta</taxon>
        <taxon>Magnoliopsida</taxon>
        <taxon>eudicotyledons</taxon>
        <taxon>Gunneridae</taxon>
        <taxon>Pentapetalae</taxon>
        <taxon>rosids</taxon>
        <taxon>fabids</taxon>
        <taxon>Malpighiales</taxon>
        <taxon>Passifloraceae</taxon>
        <taxon>Turnera</taxon>
    </lineage>
</organism>
<dbReference type="OrthoDB" id="1854460at2759"/>
<dbReference type="Proteomes" id="UP001141552">
    <property type="component" value="Unassembled WGS sequence"/>
</dbReference>
<feature type="non-terminal residue" evidence="4">
    <location>
        <position position="1486"/>
    </location>
</feature>
<evidence type="ECO:0008006" key="6">
    <source>
        <dbReference type="Google" id="ProtNLM"/>
    </source>
</evidence>
<evidence type="ECO:0000313" key="4">
    <source>
        <dbReference type="EMBL" id="KAJ4841394.1"/>
    </source>
</evidence>
<sequence length="1486" mass="168444">LEMANNPLPANIQKLMNAPANMQNLMNAPLGAKQPLSGEPASTKTPTDVLNVPAGIQQPTRTPTEAQQLMNAPAGMHQATRTPAEAQQQLMKSPAGMPLDLMNAPAGMHQPGRTPASMQQLINAPGKLEQLTRTPASLQQRIRGDRLLFSSSDDNAMMKQIQETHAPDGRDVDVKPILHIVEDIFHRASPLITNGYAATGTPALTETMEEKAYHVSSISLLEALAYIIERVSTEIAWKCSGVGDAHSTTMSILSTLSYYPWDAKLVIALAAFAMNYGEFWLIAQSYTSNQLAKSVAILKQLPDILEHSSSLKPRFDAINTLIKAMLDIAKCIVNIKELPPQYITSELTALSTAIAHVPLAVYWTIRSIVACASQITGLIASTAEAWELSSLAHKLNNMHSHLTDEKKFMESYQNLLHLFEMAHIDNMKVLKALINAKDDPLPLIDGETKRRVNMDVLRRKSVLLLISDLDIMPEELNILEQIYNESRKHPTWKETQYEVVWLPILDPSIPLAESRQKQFEELQSNMTWYSVHHPSLVDRAVIKFIKEKWHFEKKPILVVLDPQGRVACPNALHMMWIWGTLAFPFTTLKEEALWKDETWRLELLVDAIDPVISNWMSEGRYICLYGGEDIEWIRKFTNSARAVAQAAGVPLGLAYVGKSNPRERVRRNISTILVENLSHCWQDTAMIWYFWVRIASMWHSKNQLGKTVENDPVLQEIMTMLTYDSSSVFGKRTYHRRVLYRHLKNTLSSFTPHITAISLCFPAQLEGFQKELCAQNVAKPWKGSLCMSAATSEVNNNKEQTLKFSSPFCLLHFPSRVTMAQAYKALPPASLTGASQQLIRGDRSMLSMSDDNVMMKQIQGTHAPDGREVDVKPLLYIVEDILNRATLQVDATVTSSQAHLDMEDKTHQANFVAMLDALSYTIDRIAAELSYKALGGTDAHATTLAIFNMLSSYSWDAKLVLTLAAFALNYGEFWLLAQIYSSNPLAKSMAILRQLPSILENTGLLKPRFDALNNLIKVMMDVTRSVVEFKELPPVYISHDVPALSAAMAHIPTAVYWTVRNEKKNVEAFQMLVNLFETIHIDNMKVLKALIHARDDIQPLVDGTTKRRVHLEVLRRKNVLLLISGLNISHDELSILEQIYNESRVHATRLESQYEVVWIPIVDRSVQWNDALQKQFETLQTSMPWYTVYHPNLIEKAVIRFIKEIWHFRNKPILVVLDPQGRVVSPNALHMMWIWGSNAFPFTSMREEALWREETWRLELLVDGIDPVVLNWIKEGKYIFLYGGEDIEWVRKFTNTARAVAQAARIPLEMVYVGKSSKREQIRRVIATITVEKLSYAWQDLTMIWFFWTRLESMLFSKIQLGKADEQDPMMQEIKKLLSYDRSGGWAVLSKGADVVVNGHGTTVLPTLVEYDLWKENVPVKGFDIAFMEHHSKLHGIAHPCCRFEFSVTAGRIPEKMKCPECHRYMEKYSTFSCCHDEIANPDSLF</sequence>
<evidence type="ECO:0000313" key="5">
    <source>
        <dbReference type="Proteomes" id="UP001141552"/>
    </source>
</evidence>
<dbReference type="Gene3D" id="3.40.30.10">
    <property type="entry name" value="Glutaredoxin"/>
    <property type="match status" value="1"/>
</dbReference>
<dbReference type="PANTHER" id="PTHR33232:SF16">
    <property type="entry name" value="PROTEIN SIEVE ELEMENT OCCLUSION A"/>
    <property type="match status" value="1"/>
</dbReference>
<comment type="caution">
    <text evidence="4">The sequence shown here is derived from an EMBL/GenBank/DDBJ whole genome shotgun (WGS) entry which is preliminary data.</text>
</comment>
<feature type="region of interest" description="Disordered" evidence="1">
    <location>
        <begin position="30"/>
        <end position="51"/>
    </location>
</feature>
<feature type="domain" description="Sieve element occlusion C-terminal" evidence="3">
    <location>
        <begin position="1246"/>
        <end position="1476"/>
    </location>
</feature>
<accession>A0A9Q0JH25</accession>
<dbReference type="InterPro" id="IPR039299">
    <property type="entry name" value="SEOA"/>
</dbReference>
<evidence type="ECO:0000256" key="1">
    <source>
        <dbReference type="SAM" id="MobiDB-lite"/>
    </source>
</evidence>
<evidence type="ECO:0000259" key="2">
    <source>
        <dbReference type="Pfam" id="PF14576"/>
    </source>
</evidence>
<dbReference type="InterPro" id="IPR027944">
    <property type="entry name" value="SEO_C"/>
</dbReference>
<proteinExistence type="predicted"/>
<feature type="domain" description="Sieve element occlusion N-terminal" evidence="2">
    <location>
        <begin position="849"/>
        <end position="1060"/>
    </location>
</feature>
<protein>
    <recommendedName>
        <fullName evidence="6">Protein SIEVE ELEMENT OCCLUSION B-like</fullName>
    </recommendedName>
</protein>
<dbReference type="PANTHER" id="PTHR33232">
    <property type="entry name" value="PROTEIN SIEVE ELEMENT OCCLUSION B-LIKE"/>
    <property type="match status" value="1"/>
</dbReference>
<dbReference type="EMBL" id="JAKUCV010002788">
    <property type="protein sequence ID" value="KAJ4841394.1"/>
    <property type="molecule type" value="Genomic_DNA"/>
</dbReference>
<feature type="domain" description="Sieve element occlusion C-terminal" evidence="3">
    <location>
        <begin position="589"/>
        <end position="726"/>
    </location>
</feature>
<name>A0A9Q0JH25_9ROSI</name>